<evidence type="ECO:0000313" key="2">
    <source>
        <dbReference type="Proteomes" id="UP001066276"/>
    </source>
</evidence>
<feature type="non-terminal residue" evidence="1">
    <location>
        <position position="1"/>
    </location>
</feature>
<feature type="non-terminal residue" evidence="1">
    <location>
        <position position="52"/>
    </location>
</feature>
<evidence type="ECO:0000313" key="1">
    <source>
        <dbReference type="EMBL" id="KAJ1215135.1"/>
    </source>
</evidence>
<comment type="caution">
    <text evidence="1">The sequence shown here is derived from an EMBL/GenBank/DDBJ whole genome shotgun (WGS) entry which is preliminary data.</text>
</comment>
<organism evidence="1 2">
    <name type="scientific">Pleurodeles waltl</name>
    <name type="common">Iberian ribbed newt</name>
    <dbReference type="NCBI Taxonomy" id="8319"/>
    <lineage>
        <taxon>Eukaryota</taxon>
        <taxon>Metazoa</taxon>
        <taxon>Chordata</taxon>
        <taxon>Craniata</taxon>
        <taxon>Vertebrata</taxon>
        <taxon>Euteleostomi</taxon>
        <taxon>Amphibia</taxon>
        <taxon>Batrachia</taxon>
        <taxon>Caudata</taxon>
        <taxon>Salamandroidea</taxon>
        <taxon>Salamandridae</taxon>
        <taxon>Pleurodelinae</taxon>
        <taxon>Pleurodeles</taxon>
    </lineage>
</organism>
<protein>
    <submittedName>
        <fullName evidence="1">Uncharacterized protein</fullName>
    </submittedName>
</protein>
<reference evidence="1" key="1">
    <citation type="journal article" date="2022" name="bioRxiv">
        <title>Sequencing and chromosome-scale assembly of the giantPleurodeles waltlgenome.</title>
        <authorList>
            <person name="Brown T."/>
            <person name="Elewa A."/>
            <person name="Iarovenko S."/>
            <person name="Subramanian E."/>
            <person name="Araus A.J."/>
            <person name="Petzold A."/>
            <person name="Susuki M."/>
            <person name="Suzuki K.-i.T."/>
            <person name="Hayashi T."/>
            <person name="Toyoda A."/>
            <person name="Oliveira C."/>
            <person name="Osipova E."/>
            <person name="Leigh N.D."/>
            <person name="Simon A."/>
            <person name="Yun M.H."/>
        </authorList>
    </citation>
    <scope>NUCLEOTIDE SEQUENCE</scope>
    <source>
        <strain evidence="1">20211129_DDA</strain>
        <tissue evidence="1">Liver</tissue>
    </source>
</reference>
<accession>A0AAV7WMD2</accession>
<keyword evidence="2" id="KW-1185">Reference proteome</keyword>
<gene>
    <name evidence="1" type="ORF">NDU88_002744</name>
</gene>
<dbReference type="AlphaFoldDB" id="A0AAV7WMD2"/>
<dbReference type="Proteomes" id="UP001066276">
    <property type="component" value="Chromosome 1_1"/>
</dbReference>
<sequence>DKLPCVHVVHTLGHQRVGVHVIGNILAEEVAKSAVATASVAAVTRSHTRLDN</sequence>
<name>A0AAV7WMD2_PLEWA</name>
<proteinExistence type="predicted"/>
<dbReference type="EMBL" id="JANPWB010000001">
    <property type="protein sequence ID" value="KAJ1215135.1"/>
    <property type="molecule type" value="Genomic_DNA"/>
</dbReference>